<comment type="caution">
    <text evidence="2">The sequence shown here is derived from an EMBL/GenBank/DDBJ whole genome shotgun (WGS) entry which is preliminary data.</text>
</comment>
<evidence type="ECO:0000313" key="2">
    <source>
        <dbReference type="EMBL" id="CEG08208.1"/>
    </source>
</evidence>
<dbReference type="Pfam" id="PF12680">
    <property type="entry name" value="SnoaL_2"/>
    <property type="match status" value="1"/>
</dbReference>
<gene>
    <name evidence="2" type="ORF">BN961_01622</name>
</gene>
<name>A0A090N794_AFIFE</name>
<dbReference type="InterPro" id="IPR037401">
    <property type="entry name" value="SnoaL-like"/>
</dbReference>
<dbReference type="RefSeq" id="WP_048756192.1">
    <property type="nucleotide sequence ID" value="NZ_CCAZ020000001.1"/>
</dbReference>
<dbReference type="Gene3D" id="3.10.450.50">
    <property type="match status" value="1"/>
</dbReference>
<accession>A0A090N794</accession>
<dbReference type="OrthoDB" id="117872at2"/>
<dbReference type="EMBL" id="CCAZ020000001">
    <property type="protein sequence ID" value="CEG08208.1"/>
    <property type="molecule type" value="Genomic_DNA"/>
</dbReference>
<dbReference type="SUPFAM" id="SSF54427">
    <property type="entry name" value="NTF2-like"/>
    <property type="match status" value="1"/>
</dbReference>
<reference evidence="2 3" key="1">
    <citation type="journal article" date="2014" name="Genome Announc.">
        <title>Genome Sequence of Afipia felis Strain 76713, Isolated in Hospital Water Using an Amoeba Co-Culture Procedure.</title>
        <authorList>
            <person name="Benamar S."/>
            <person name="La Scola B."/>
            <person name="Croce O."/>
        </authorList>
    </citation>
    <scope>NUCLEOTIDE SEQUENCE [LARGE SCALE GENOMIC DNA]</scope>
    <source>
        <strain evidence="2 3">76713</strain>
    </source>
</reference>
<dbReference type="AlphaFoldDB" id="A0A090N794"/>
<dbReference type="Proteomes" id="UP000035762">
    <property type="component" value="Unassembled WGS sequence"/>
</dbReference>
<feature type="domain" description="SnoaL-like" evidence="1">
    <location>
        <begin position="11"/>
        <end position="102"/>
    </location>
</feature>
<organism evidence="2 3">
    <name type="scientific">Afipia felis</name>
    <name type="common">Cat scratch disease bacillus</name>
    <dbReference type="NCBI Taxonomy" id="1035"/>
    <lineage>
        <taxon>Bacteria</taxon>
        <taxon>Pseudomonadati</taxon>
        <taxon>Pseudomonadota</taxon>
        <taxon>Alphaproteobacteria</taxon>
        <taxon>Hyphomicrobiales</taxon>
        <taxon>Nitrobacteraceae</taxon>
        <taxon>Afipia</taxon>
    </lineage>
</organism>
<protein>
    <submittedName>
        <fullName evidence="2">SnoaL-like domain protein</fullName>
    </submittedName>
</protein>
<proteinExistence type="predicted"/>
<sequence length="125" mass="14513">MDDLATREALQRYWEASDANDFDAEHDIYREDAVLFYPQSGERISGRRNIQESRFVQPNKKRFTVRRMVGTGDLWVTEFVLSYDGVPSYAVSIMEYRDGKVANETQYFADGFDPSPSRAHLVEMD</sequence>
<evidence type="ECO:0000313" key="3">
    <source>
        <dbReference type="Proteomes" id="UP000035762"/>
    </source>
</evidence>
<dbReference type="STRING" id="1035.BN961_01622"/>
<dbReference type="InterPro" id="IPR032710">
    <property type="entry name" value="NTF2-like_dom_sf"/>
</dbReference>
<keyword evidence="3" id="KW-1185">Reference proteome</keyword>
<evidence type="ECO:0000259" key="1">
    <source>
        <dbReference type="Pfam" id="PF12680"/>
    </source>
</evidence>